<keyword evidence="7" id="KW-0067">ATP-binding</keyword>
<dbReference type="Pfam" id="PF00370">
    <property type="entry name" value="FGGY_N"/>
    <property type="match status" value="1"/>
</dbReference>
<comment type="catalytic activity">
    <reaction evidence="8">
        <text>sedoheptulose + ATP = D-sedoheptulose 7-phosphate + ADP + H(+)</text>
        <dbReference type="Rhea" id="RHEA:23844"/>
        <dbReference type="ChEBI" id="CHEBI:15378"/>
        <dbReference type="ChEBI" id="CHEBI:16802"/>
        <dbReference type="ChEBI" id="CHEBI:30616"/>
        <dbReference type="ChEBI" id="CHEBI:57483"/>
        <dbReference type="ChEBI" id="CHEBI:456216"/>
        <dbReference type="EC" id="2.7.1.14"/>
    </reaction>
</comment>
<evidence type="ECO:0000259" key="13">
    <source>
        <dbReference type="Pfam" id="PF00370"/>
    </source>
</evidence>
<dbReference type="OrthoDB" id="10264182at2759"/>
<name>A0A8I6SEG6_CIMLE</name>
<evidence type="ECO:0000256" key="10">
    <source>
        <dbReference type="ARBA" id="ARBA00066341"/>
    </source>
</evidence>
<dbReference type="EnsemblMetazoa" id="XM_014406889.2">
    <property type="protein sequence ID" value="XP_014262375.1"/>
    <property type="gene ID" value="LOC106674266"/>
</dbReference>
<dbReference type="GO" id="GO:0005524">
    <property type="term" value="F:ATP binding"/>
    <property type="evidence" value="ECO:0007669"/>
    <property type="project" value="UniProtKB-KW"/>
</dbReference>
<dbReference type="GO" id="GO:0005829">
    <property type="term" value="C:cytosol"/>
    <property type="evidence" value="ECO:0007669"/>
    <property type="project" value="TreeGrafter"/>
</dbReference>
<evidence type="ECO:0000256" key="5">
    <source>
        <dbReference type="ARBA" id="ARBA00022741"/>
    </source>
</evidence>
<proteinExistence type="inferred from homology"/>
<reference evidence="14" key="1">
    <citation type="submission" date="2022-01" db="UniProtKB">
        <authorList>
            <consortium name="EnsemblMetazoa"/>
        </authorList>
    </citation>
    <scope>IDENTIFICATION</scope>
</reference>
<dbReference type="PANTHER" id="PTHR10196">
    <property type="entry name" value="SUGAR KINASE"/>
    <property type="match status" value="1"/>
</dbReference>
<keyword evidence="3" id="KW-0963">Cytoplasm</keyword>
<keyword evidence="15" id="KW-1185">Reference proteome</keyword>
<dbReference type="Gene3D" id="3.30.420.40">
    <property type="match status" value="2"/>
</dbReference>
<evidence type="ECO:0000313" key="15">
    <source>
        <dbReference type="Proteomes" id="UP000494040"/>
    </source>
</evidence>
<dbReference type="GO" id="GO:0006071">
    <property type="term" value="P:glycerol metabolic process"/>
    <property type="evidence" value="ECO:0007669"/>
    <property type="project" value="TreeGrafter"/>
</dbReference>
<accession>A0A8I6SEG6</accession>
<evidence type="ECO:0000313" key="14">
    <source>
        <dbReference type="EnsemblMetazoa" id="XP_014262375.1"/>
    </source>
</evidence>
<comment type="subcellular location">
    <subcellularLocation>
        <location evidence="1">Cytoplasm</location>
    </subcellularLocation>
</comment>
<keyword evidence="4" id="KW-0808">Transferase</keyword>
<dbReference type="KEGG" id="clec:106674266"/>
<sequence length="470" mass="51012">MGGMGQEELILGIDIGTTSVKVGILNAKVGRIIARQSKDTQANVPSELGCEGNKQNPPKIMSAMHACISRLSKDLLKQVSAIGICGQMHGVMLWNYTEDDCPWEKAANESRYDILSDKVSSLYTWQDSRCDPDFLASLPQPKSHLKACSGYGCNTLFWISKNRPEKLKTFNCAGTIQDFAVAMLCELKKPVMSVQNAASWGYFDTNSAEWNTEILDSAGFPVELLPKVVPSGEIAGRLTETWHSIPAGTPVVAALGDLQCSVLSALKNDDDAVLNISTSAQMSFIAPSFDPNNIDDSTFVEFLPYFEGRYLAVAAALNGGNVLATFISMLQKWTLELGSHLPQSTLWEKVIESASKCETTSLVVKPKILGERHSPKEFGSVININAGNVSLGQVFKATCTGVINNLHEIMPRDMLLHNNISRILGVGSALSRNKVLQEEVKRCYQLPIVFEGKGDAAFGAAMVASKIAKS</sequence>
<dbReference type="FunFam" id="3.30.420.40:FF:000111">
    <property type="entry name" value="Sedoheptulokinase"/>
    <property type="match status" value="1"/>
</dbReference>
<evidence type="ECO:0000256" key="4">
    <source>
        <dbReference type="ARBA" id="ARBA00022679"/>
    </source>
</evidence>
<dbReference type="FunFam" id="3.30.420.40:FF:000132">
    <property type="entry name" value="Sedoheptulokinase"/>
    <property type="match status" value="1"/>
</dbReference>
<dbReference type="GeneID" id="106674266"/>
<dbReference type="GO" id="GO:0071396">
    <property type="term" value="P:cellular response to lipid"/>
    <property type="evidence" value="ECO:0007669"/>
    <property type="project" value="UniProtKB-ARBA"/>
</dbReference>
<dbReference type="CDD" id="cd07777">
    <property type="entry name" value="ASKHA_NBD_FGGY_SHK"/>
    <property type="match status" value="1"/>
</dbReference>
<dbReference type="Proteomes" id="UP000494040">
    <property type="component" value="Unassembled WGS sequence"/>
</dbReference>
<dbReference type="PANTHER" id="PTHR10196:SF67">
    <property type="entry name" value="SEDOHEPTULOKINASE"/>
    <property type="match status" value="1"/>
</dbReference>
<dbReference type="InterPro" id="IPR018484">
    <property type="entry name" value="FGGY_N"/>
</dbReference>
<dbReference type="GO" id="GO:1901135">
    <property type="term" value="P:carbohydrate derivative metabolic process"/>
    <property type="evidence" value="ECO:0007669"/>
    <property type="project" value="UniProtKB-ARBA"/>
</dbReference>
<evidence type="ECO:0000256" key="7">
    <source>
        <dbReference type="ARBA" id="ARBA00022840"/>
    </source>
</evidence>
<feature type="domain" description="Carbohydrate kinase FGGY N-terminal" evidence="13">
    <location>
        <begin position="9"/>
        <end position="263"/>
    </location>
</feature>
<dbReference type="EC" id="2.7.1.14" evidence="10"/>
<dbReference type="OMA" id="TWQDTRC"/>
<evidence type="ECO:0000256" key="1">
    <source>
        <dbReference type="ARBA" id="ARBA00004496"/>
    </source>
</evidence>
<keyword evidence="6" id="KW-0418">Kinase</keyword>
<dbReference type="GO" id="GO:0006091">
    <property type="term" value="P:generation of precursor metabolites and energy"/>
    <property type="evidence" value="ECO:0007669"/>
    <property type="project" value="UniProtKB-ARBA"/>
</dbReference>
<comment type="similarity">
    <text evidence="2">Belongs to the FGGY kinase family.</text>
</comment>
<dbReference type="SUPFAM" id="SSF53067">
    <property type="entry name" value="Actin-like ATPase domain"/>
    <property type="match status" value="1"/>
</dbReference>
<evidence type="ECO:0000256" key="9">
    <source>
        <dbReference type="ARBA" id="ARBA00057196"/>
    </source>
</evidence>
<dbReference type="InterPro" id="IPR000577">
    <property type="entry name" value="Carb_kinase_FGGY"/>
</dbReference>
<comment type="function">
    <text evidence="9">Acts as a modulator of macrophage activation through control of glucose metabolism.</text>
</comment>
<keyword evidence="5" id="KW-0547">Nucleotide-binding</keyword>
<dbReference type="AlphaFoldDB" id="A0A8I6SEG6"/>
<dbReference type="InterPro" id="IPR043129">
    <property type="entry name" value="ATPase_NBD"/>
</dbReference>
<evidence type="ECO:0000256" key="2">
    <source>
        <dbReference type="ARBA" id="ARBA00009156"/>
    </source>
</evidence>
<evidence type="ECO:0000256" key="12">
    <source>
        <dbReference type="ARBA" id="ARBA00076706"/>
    </source>
</evidence>
<evidence type="ECO:0000256" key="3">
    <source>
        <dbReference type="ARBA" id="ARBA00022490"/>
    </source>
</evidence>
<dbReference type="GO" id="GO:0046496">
    <property type="term" value="P:nicotinamide nucleotide metabolic process"/>
    <property type="evidence" value="ECO:0007669"/>
    <property type="project" value="UniProtKB-ARBA"/>
</dbReference>
<organism evidence="14 15">
    <name type="scientific">Cimex lectularius</name>
    <name type="common">Bed bug</name>
    <name type="synonym">Acanthia lectularia</name>
    <dbReference type="NCBI Taxonomy" id="79782"/>
    <lineage>
        <taxon>Eukaryota</taxon>
        <taxon>Metazoa</taxon>
        <taxon>Ecdysozoa</taxon>
        <taxon>Arthropoda</taxon>
        <taxon>Hexapoda</taxon>
        <taxon>Insecta</taxon>
        <taxon>Pterygota</taxon>
        <taxon>Neoptera</taxon>
        <taxon>Paraneoptera</taxon>
        <taxon>Hemiptera</taxon>
        <taxon>Heteroptera</taxon>
        <taxon>Panheteroptera</taxon>
        <taxon>Cimicomorpha</taxon>
        <taxon>Cimicidae</taxon>
        <taxon>Cimex</taxon>
    </lineage>
</organism>
<dbReference type="GO" id="GO:1901701">
    <property type="term" value="P:cellular response to oxygen-containing compound"/>
    <property type="evidence" value="ECO:0007669"/>
    <property type="project" value="UniProtKB-ARBA"/>
</dbReference>
<dbReference type="GO" id="GO:0050277">
    <property type="term" value="F:sedoheptulokinase activity"/>
    <property type="evidence" value="ECO:0007669"/>
    <property type="project" value="UniProtKB-EC"/>
</dbReference>
<evidence type="ECO:0000256" key="6">
    <source>
        <dbReference type="ARBA" id="ARBA00022777"/>
    </source>
</evidence>
<dbReference type="PIRSF" id="PIRSF000538">
    <property type="entry name" value="GlpK"/>
    <property type="match status" value="1"/>
</dbReference>
<dbReference type="GO" id="GO:0006163">
    <property type="term" value="P:purine nucleotide metabolic process"/>
    <property type="evidence" value="ECO:0007669"/>
    <property type="project" value="UniProtKB-ARBA"/>
</dbReference>
<evidence type="ECO:0000256" key="11">
    <source>
        <dbReference type="ARBA" id="ARBA00069425"/>
    </source>
</evidence>
<evidence type="ECO:0000256" key="8">
    <source>
        <dbReference type="ARBA" id="ARBA00052736"/>
    </source>
</evidence>
<protein>
    <recommendedName>
        <fullName evidence="11">Sedoheptulokinase</fullName>
        <ecNumber evidence="10">2.7.1.14</ecNumber>
    </recommendedName>
    <alternativeName>
        <fullName evidence="12">Carbohydrate kinase-like protein</fullName>
    </alternativeName>
</protein>
<dbReference type="RefSeq" id="XP_014262375.1">
    <property type="nucleotide sequence ID" value="XM_014406889.2"/>
</dbReference>
<dbReference type="GO" id="GO:0009617">
    <property type="term" value="P:response to bacterium"/>
    <property type="evidence" value="ECO:0007669"/>
    <property type="project" value="UniProtKB-ARBA"/>
</dbReference>